<keyword evidence="1" id="KW-0808">Transferase</keyword>
<dbReference type="Proteomes" id="UP001165960">
    <property type="component" value="Unassembled WGS sequence"/>
</dbReference>
<reference evidence="1" key="1">
    <citation type="submission" date="2022-04" db="EMBL/GenBank/DDBJ databases">
        <title>Genome of the entomopathogenic fungus Entomophthora muscae.</title>
        <authorList>
            <person name="Elya C."/>
            <person name="Lovett B.R."/>
            <person name="Lee E."/>
            <person name="Macias A.M."/>
            <person name="Hajek A.E."/>
            <person name="De Bivort B.L."/>
            <person name="Kasson M.T."/>
            <person name="De Fine Licht H.H."/>
            <person name="Stajich J.E."/>
        </authorList>
    </citation>
    <scope>NUCLEOTIDE SEQUENCE</scope>
    <source>
        <strain evidence="1">Berkeley</strain>
    </source>
</reference>
<keyword evidence="2" id="KW-1185">Reference proteome</keyword>
<evidence type="ECO:0000313" key="2">
    <source>
        <dbReference type="Proteomes" id="UP001165960"/>
    </source>
</evidence>
<keyword evidence="1" id="KW-0418">Kinase</keyword>
<organism evidence="1 2">
    <name type="scientific">Entomophthora muscae</name>
    <dbReference type="NCBI Taxonomy" id="34485"/>
    <lineage>
        <taxon>Eukaryota</taxon>
        <taxon>Fungi</taxon>
        <taxon>Fungi incertae sedis</taxon>
        <taxon>Zoopagomycota</taxon>
        <taxon>Entomophthoromycotina</taxon>
        <taxon>Entomophthoromycetes</taxon>
        <taxon>Entomophthorales</taxon>
        <taxon>Entomophthoraceae</taxon>
        <taxon>Entomophthora</taxon>
    </lineage>
</organism>
<name>A0ACC2T4N3_9FUNG</name>
<evidence type="ECO:0000313" key="1">
    <source>
        <dbReference type="EMBL" id="KAJ9069435.1"/>
    </source>
</evidence>
<protein>
    <submittedName>
        <fullName evidence="1">Serine/threonine-protein kinase dbf2</fullName>
    </submittedName>
</protein>
<dbReference type="EMBL" id="QTSX02003631">
    <property type="protein sequence ID" value="KAJ9069435.1"/>
    <property type="molecule type" value="Genomic_DNA"/>
</dbReference>
<sequence>MRKSNLYQYGEINHILTERDVLTVSKSPWLVKLLYAFQDLENVYLSMEFVPGGDMRTLLNSNGMLLDIHARFYLAEMFLAVDSLHQLGYIHRDLKPENFLIDGSGHVKLTDFGLSKGALSPQKVDSLRRKLDSVKGKQLIFRDPNEKLVFRQSLQRDDKCQYSMVGSPEYMAPEILALSESEEGYSYDHRVDYWALGCILYEYLAGFPPFTSPNQEEVWLNLSQWEAVLTRPIFEEDALNDNFTDLAWDLIGHLIASPEKRYKSLAEVKAHPYFDGIDWDNMRKSEPPFVPQLESETDSSYFDDFTNTDTIQQMYSAMDLNEKGLPNDNPALPPREAFIGFTYRHKGKHFSPTGTTSSVTLDKEV</sequence>
<comment type="caution">
    <text evidence="1">The sequence shown here is derived from an EMBL/GenBank/DDBJ whole genome shotgun (WGS) entry which is preliminary data.</text>
</comment>
<gene>
    <name evidence="1" type="primary">DBF2</name>
    <name evidence="1" type="ORF">DSO57_1018514</name>
</gene>
<proteinExistence type="predicted"/>
<accession>A0ACC2T4N3</accession>